<sequence>HHWSDVLAGALIGSITAAIVSRYVSGLLKGTADFKREKSFDDLTGGKRGHQLNTNSGTDIEAPVPTGITREQSVTVTRQSSHT</sequence>
<keyword evidence="2" id="KW-0472">Membrane</keyword>
<keyword evidence="4" id="KW-1185">Reference proteome</keyword>
<feature type="non-terminal residue" evidence="3">
    <location>
        <position position="1"/>
    </location>
</feature>
<evidence type="ECO:0000256" key="2">
    <source>
        <dbReference type="SAM" id="Phobius"/>
    </source>
</evidence>
<name>A0A8J2L3N6_9HEXA</name>
<accession>A0A8J2L3N6</accession>
<evidence type="ECO:0008006" key="5">
    <source>
        <dbReference type="Google" id="ProtNLM"/>
    </source>
</evidence>
<keyword evidence="2" id="KW-0812">Transmembrane</keyword>
<evidence type="ECO:0000256" key="1">
    <source>
        <dbReference type="SAM" id="MobiDB-lite"/>
    </source>
</evidence>
<proteinExistence type="predicted"/>
<dbReference type="Proteomes" id="UP000708208">
    <property type="component" value="Unassembled WGS sequence"/>
</dbReference>
<evidence type="ECO:0000313" key="3">
    <source>
        <dbReference type="EMBL" id="CAG7828174.1"/>
    </source>
</evidence>
<dbReference type="AlphaFoldDB" id="A0A8J2L3N6"/>
<gene>
    <name evidence="3" type="ORF">AFUS01_LOCUS38119</name>
</gene>
<protein>
    <recommendedName>
        <fullName evidence="5">Phosphatidic acid phosphatase type 2/haloperoxidase domain-containing protein</fullName>
    </recommendedName>
</protein>
<comment type="caution">
    <text evidence="3">The sequence shown here is derived from an EMBL/GenBank/DDBJ whole genome shotgun (WGS) entry which is preliminary data.</text>
</comment>
<organism evidence="3 4">
    <name type="scientific">Allacma fusca</name>
    <dbReference type="NCBI Taxonomy" id="39272"/>
    <lineage>
        <taxon>Eukaryota</taxon>
        <taxon>Metazoa</taxon>
        <taxon>Ecdysozoa</taxon>
        <taxon>Arthropoda</taxon>
        <taxon>Hexapoda</taxon>
        <taxon>Collembola</taxon>
        <taxon>Symphypleona</taxon>
        <taxon>Sminthuridae</taxon>
        <taxon>Allacma</taxon>
    </lineage>
</organism>
<keyword evidence="2" id="KW-1133">Transmembrane helix</keyword>
<dbReference type="OrthoDB" id="8907274at2759"/>
<evidence type="ECO:0000313" key="4">
    <source>
        <dbReference type="Proteomes" id="UP000708208"/>
    </source>
</evidence>
<feature type="region of interest" description="Disordered" evidence="1">
    <location>
        <begin position="45"/>
        <end position="64"/>
    </location>
</feature>
<dbReference type="EMBL" id="CAJVCH010546382">
    <property type="protein sequence ID" value="CAG7828174.1"/>
    <property type="molecule type" value="Genomic_DNA"/>
</dbReference>
<reference evidence="3" key="1">
    <citation type="submission" date="2021-06" db="EMBL/GenBank/DDBJ databases">
        <authorList>
            <person name="Hodson N. C."/>
            <person name="Mongue J. A."/>
            <person name="Jaron S. K."/>
        </authorList>
    </citation>
    <scope>NUCLEOTIDE SEQUENCE</scope>
</reference>
<feature type="transmembrane region" description="Helical" evidence="2">
    <location>
        <begin position="6"/>
        <end position="28"/>
    </location>
</feature>